<evidence type="ECO:0000313" key="9">
    <source>
        <dbReference type="EMBL" id="RLJ65247.1"/>
    </source>
</evidence>
<comment type="subcellular location">
    <subcellularLocation>
        <location evidence="1">Cell membrane</location>
        <topology evidence="1">Multi-pass membrane protein</topology>
    </subcellularLocation>
</comment>
<dbReference type="Gene3D" id="1.20.1250.20">
    <property type="entry name" value="MFS general substrate transporter like domains"/>
    <property type="match status" value="1"/>
</dbReference>
<evidence type="ECO:0000256" key="4">
    <source>
        <dbReference type="ARBA" id="ARBA00022692"/>
    </source>
</evidence>
<dbReference type="CDD" id="cd06173">
    <property type="entry name" value="MFS_MefA_like"/>
    <property type="match status" value="1"/>
</dbReference>
<keyword evidence="3" id="KW-1003">Cell membrane</keyword>
<gene>
    <name evidence="9" type="ORF">DFR35_1904</name>
</gene>
<dbReference type="PROSITE" id="PS50850">
    <property type="entry name" value="MFS"/>
    <property type="match status" value="1"/>
</dbReference>
<evidence type="ECO:0000256" key="2">
    <source>
        <dbReference type="ARBA" id="ARBA00022448"/>
    </source>
</evidence>
<dbReference type="AlphaFoldDB" id="A0A497XGX0"/>
<feature type="transmembrane region" description="Helical" evidence="7">
    <location>
        <begin position="29"/>
        <end position="52"/>
    </location>
</feature>
<dbReference type="Proteomes" id="UP000268908">
    <property type="component" value="Unassembled WGS sequence"/>
</dbReference>
<dbReference type="Pfam" id="PF05977">
    <property type="entry name" value="MFS_3"/>
    <property type="match status" value="1"/>
</dbReference>
<feature type="domain" description="Major facilitator superfamily (MFS) profile" evidence="8">
    <location>
        <begin position="20"/>
        <end position="414"/>
    </location>
</feature>
<evidence type="ECO:0000256" key="7">
    <source>
        <dbReference type="SAM" id="Phobius"/>
    </source>
</evidence>
<comment type="caution">
    <text evidence="9">The sequence shown here is derived from an EMBL/GenBank/DDBJ whole genome shotgun (WGS) entry which is preliminary data.</text>
</comment>
<proteinExistence type="predicted"/>
<evidence type="ECO:0000256" key="1">
    <source>
        <dbReference type="ARBA" id="ARBA00004651"/>
    </source>
</evidence>
<protein>
    <submittedName>
        <fullName evidence="9">Putative MFS family arabinose efflux permease</fullName>
    </submittedName>
</protein>
<organism evidence="9 10">
    <name type="scientific">Sulfurisoma sediminicola</name>
    <dbReference type="NCBI Taxonomy" id="1381557"/>
    <lineage>
        <taxon>Bacteria</taxon>
        <taxon>Pseudomonadati</taxon>
        <taxon>Pseudomonadota</taxon>
        <taxon>Betaproteobacteria</taxon>
        <taxon>Nitrosomonadales</taxon>
        <taxon>Sterolibacteriaceae</taxon>
        <taxon>Sulfurisoma</taxon>
    </lineage>
</organism>
<evidence type="ECO:0000259" key="8">
    <source>
        <dbReference type="PROSITE" id="PS50850"/>
    </source>
</evidence>
<dbReference type="SUPFAM" id="SSF103473">
    <property type="entry name" value="MFS general substrate transporter"/>
    <property type="match status" value="1"/>
</dbReference>
<feature type="transmembrane region" description="Helical" evidence="7">
    <location>
        <begin position="329"/>
        <end position="348"/>
    </location>
</feature>
<accession>A0A497XGX0</accession>
<dbReference type="PANTHER" id="PTHR23513">
    <property type="entry name" value="INTEGRAL MEMBRANE EFFLUX PROTEIN-RELATED"/>
    <property type="match status" value="1"/>
</dbReference>
<dbReference type="GO" id="GO:0005886">
    <property type="term" value="C:plasma membrane"/>
    <property type="evidence" value="ECO:0007669"/>
    <property type="project" value="UniProtKB-SubCell"/>
</dbReference>
<feature type="transmembrane region" description="Helical" evidence="7">
    <location>
        <begin position="104"/>
        <end position="130"/>
    </location>
</feature>
<evidence type="ECO:0000256" key="3">
    <source>
        <dbReference type="ARBA" id="ARBA00022475"/>
    </source>
</evidence>
<feature type="transmembrane region" description="Helical" evidence="7">
    <location>
        <begin position="176"/>
        <end position="201"/>
    </location>
</feature>
<name>A0A497XGX0_9PROT</name>
<keyword evidence="6 7" id="KW-0472">Membrane</keyword>
<evidence type="ECO:0000256" key="5">
    <source>
        <dbReference type="ARBA" id="ARBA00022989"/>
    </source>
</evidence>
<dbReference type="InterPro" id="IPR010290">
    <property type="entry name" value="TM_effector"/>
</dbReference>
<dbReference type="OrthoDB" id="9775268at2"/>
<feature type="transmembrane region" description="Helical" evidence="7">
    <location>
        <begin position="239"/>
        <end position="260"/>
    </location>
</feature>
<keyword evidence="2" id="KW-0813">Transport</keyword>
<feature type="transmembrane region" description="Helical" evidence="7">
    <location>
        <begin position="302"/>
        <end position="323"/>
    </location>
</feature>
<dbReference type="GO" id="GO:0022857">
    <property type="term" value="F:transmembrane transporter activity"/>
    <property type="evidence" value="ECO:0007669"/>
    <property type="project" value="InterPro"/>
</dbReference>
<keyword evidence="5 7" id="KW-1133">Transmembrane helix</keyword>
<dbReference type="InterPro" id="IPR020846">
    <property type="entry name" value="MFS_dom"/>
</dbReference>
<feature type="transmembrane region" description="Helical" evidence="7">
    <location>
        <begin position="389"/>
        <end position="407"/>
    </location>
</feature>
<sequence>MPEPDRALSEPRGWARHAPALRHRNFRRYFAGQAVSVLGSWIQTVAMSWVVYRLTGSAALLGLTAFLSQAPQLLISPLAGVWIDRHDRRRMLLAVQGLNMVQALALAGLAFAGALQPWHLVALAAVQGVLNSFDTPLRQSLLANLVADRRDLQSAVALNASVFTAGRFVGPPVAGLLLGLTSEAICFALNALSYLALVAAVLTMDLGDTRQHAARATSMAAALRAGFAFAWATPPIRTVLVSLAILNATASSAIVLMPIFAKEIFLGDASTLGWLLGAAGAGAVSATALLAGHRPLERIARLVWMGWIIGGAGLAGLCLVQRMELALPMMFLLGAGIAMTNVSTNALLQSLTPDTLRGRVISLFAALRFGMDAVGGLFAGLIAHRLGPVATVMIEAVLLVAALIWLAPRLRALRRQVD</sequence>
<evidence type="ECO:0000313" key="10">
    <source>
        <dbReference type="Proteomes" id="UP000268908"/>
    </source>
</evidence>
<dbReference type="EMBL" id="RCCI01000005">
    <property type="protein sequence ID" value="RLJ65247.1"/>
    <property type="molecule type" value="Genomic_DNA"/>
</dbReference>
<feature type="transmembrane region" description="Helical" evidence="7">
    <location>
        <begin position="272"/>
        <end position="290"/>
    </location>
</feature>
<feature type="transmembrane region" description="Helical" evidence="7">
    <location>
        <begin position="58"/>
        <end position="83"/>
    </location>
</feature>
<reference evidence="9 10" key="1">
    <citation type="submission" date="2018-10" db="EMBL/GenBank/DDBJ databases">
        <title>Genomic Encyclopedia of Type Strains, Phase IV (KMG-IV): sequencing the most valuable type-strain genomes for metagenomic binning, comparative biology and taxonomic classification.</title>
        <authorList>
            <person name="Goeker M."/>
        </authorList>
    </citation>
    <scope>NUCLEOTIDE SEQUENCE [LARGE SCALE GENOMIC DNA]</scope>
    <source>
        <strain evidence="9 10">DSM 26916</strain>
    </source>
</reference>
<dbReference type="InterPro" id="IPR036259">
    <property type="entry name" value="MFS_trans_sf"/>
</dbReference>
<keyword evidence="4 7" id="KW-0812">Transmembrane</keyword>
<evidence type="ECO:0000256" key="6">
    <source>
        <dbReference type="ARBA" id="ARBA00023136"/>
    </source>
</evidence>
<keyword evidence="10" id="KW-1185">Reference proteome</keyword>
<dbReference type="PANTHER" id="PTHR23513:SF11">
    <property type="entry name" value="STAPHYLOFERRIN A TRANSPORTER"/>
    <property type="match status" value="1"/>
</dbReference>
<feature type="transmembrane region" description="Helical" evidence="7">
    <location>
        <begin position="360"/>
        <end position="383"/>
    </location>
</feature>